<feature type="region of interest" description="Disordered" evidence="1">
    <location>
        <begin position="1"/>
        <end position="21"/>
    </location>
</feature>
<proteinExistence type="predicted"/>
<evidence type="ECO:0008006" key="4">
    <source>
        <dbReference type="Google" id="ProtNLM"/>
    </source>
</evidence>
<accession>A0A179SJY8</accession>
<dbReference type="AlphaFoldDB" id="A0A179SJY8"/>
<evidence type="ECO:0000256" key="1">
    <source>
        <dbReference type="SAM" id="MobiDB-lite"/>
    </source>
</evidence>
<dbReference type="Pfam" id="PF14384">
    <property type="entry name" value="BrnA_antitoxin"/>
    <property type="match status" value="1"/>
</dbReference>
<reference evidence="2 3" key="1">
    <citation type="submission" date="2016-04" db="EMBL/GenBank/DDBJ databases">
        <authorList>
            <person name="Evans L.H."/>
            <person name="Alamgir A."/>
            <person name="Owens N."/>
            <person name="Weber N.D."/>
            <person name="Virtaneva K."/>
            <person name="Barbian K."/>
            <person name="Babar A."/>
            <person name="Rosenke K."/>
        </authorList>
    </citation>
    <scope>NUCLEOTIDE SEQUENCE [LARGE SCALE GENOMIC DNA]</scope>
    <source>
        <strain evidence="2 3">PMB02</strain>
    </source>
</reference>
<dbReference type="EMBL" id="LWHQ01000008">
    <property type="protein sequence ID" value="OAS26883.1"/>
    <property type="molecule type" value="Genomic_DNA"/>
</dbReference>
<name>A0A179SJY8_9HYPH</name>
<evidence type="ECO:0000313" key="3">
    <source>
        <dbReference type="Proteomes" id="UP000078316"/>
    </source>
</evidence>
<comment type="caution">
    <text evidence="2">The sequence shown here is derived from an EMBL/GenBank/DDBJ whole genome shotgun (WGS) entry which is preliminary data.</text>
</comment>
<dbReference type="InterPro" id="IPR025528">
    <property type="entry name" value="BrnA_antitoxin"/>
</dbReference>
<evidence type="ECO:0000313" key="2">
    <source>
        <dbReference type="EMBL" id="OAS26883.1"/>
    </source>
</evidence>
<feature type="compositionally biased region" description="Acidic residues" evidence="1">
    <location>
        <begin position="1"/>
        <end position="10"/>
    </location>
</feature>
<dbReference type="STRING" id="427683.A5481_03530"/>
<sequence length="75" mass="8390">MSEAEIDEMAASDPDHPGLDDTVWAGLDEPPSGKEAISIKLDRDVLSFFRQEGRGYQTRINAVLRHYMQAKERAG</sequence>
<organism evidence="2 3">
    <name type="scientific">Methylobacterium platani</name>
    <dbReference type="NCBI Taxonomy" id="427683"/>
    <lineage>
        <taxon>Bacteria</taxon>
        <taxon>Pseudomonadati</taxon>
        <taxon>Pseudomonadota</taxon>
        <taxon>Alphaproteobacteria</taxon>
        <taxon>Hyphomicrobiales</taxon>
        <taxon>Methylobacteriaceae</taxon>
        <taxon>Methylobacterium</taxon>
    </lineage>
</organism>
<dbReference type="Proteomes" id="UP000078316">
    <property type="component" value="Unassembled WGS sequence"/>
</dbReference>
<gene>
    <name evidence="2" type="ORF">A5481_03530</name>
</gene>
<protein>
    <recommendedName>
        <fullName evidence="4">3-oxoacyl-ACP synthase</fullName>
    </recommendedName>
</protein>